<comment type="caution">
    <text evidence="2">The sequence shown here is derived from an EMBL/GenBank/DDBJ whole genome shotgun (WGS) entry which is preliminary data.</text>
</comment>
<proteinExistence type="predicted"/>
<dbReference type="InParanoid" id="A0A7J6ISJ2"/>
<dbReference type="AlphaFoldDB" id="A0A7J6ISJ2"/>
<dbReference type="Proteomes" id="UP000011096">
    <property type="component" value="Unassembled WGS sequence"/>
</dbReference>
<keyword evidence="3" id="KW-1185">Reference proteome</keyword>
<dbReference type="EMBL" id="ANPB02000007">
    <property type="protein sequence ID" value="KAF4479277.1"/>
    <property type="molecule type" value="Genomic_DNA"/>
</dbReference>
<dbReference type="GeneID" id="43614309"/>
<dbReference type="OrthoDB" id="3761882at2759"/>
<sequence length="79" mass="9168">MHTSSQKNRAQGRSAPTQTIASQSIDPAKLSIVLNRRFGQKAYRVEMRHNMFSIFARGRLTQEEIDQCSYRPHGLKRMF</sequence>
<dbReference type="RefSeq" id="XP_031889957.1">
    <property type="nucleotide sequence ID" value="XM_032030238.1"/>
</dbReference>
<evidence type="ECO:0000313" key="2">
    <source>
        <dbReference type="EMBL" id="KAF4479277.1"/>
    </source>
</evidence>
<protein>
    <submittedName>
        <fullName evidence="2">Uncharacterized protein</fullName>
    </submittedName>
</protein>
<accession>A0A7J6ISJ2</accession>
<feature type="region of interest" description="Disordered" evidence="1">
    <location>
        <begin position="1"/>
        <end position="22"/>
    </location>
</feature>
<reference evidence="2 3" key="2">
    <citation type="submission" date="2020-04" db="EMBL/GenBank/DDBJ databases">
        <title>Genome sequencing and assembly of multiple isolates from the Colletotrichum gloeosporioides species complex.</title>
        <authorList>
            <person name="Gan P."/>
            <person name="Shirasu K."/>
        </authorList>
    </citation>
    <scope>NUCLEOTIDE SEQUENCE [LARGE SCALE GENOMIC DNA]</scope>
    <source>
        <strain evidence="2 3">Nara gc5</strain>
    </source>
</reference>
<reference evidence="2 3" key="1">
    <citation type="submission" date="2012-08" db="EMBL/GenBank/DDBJ databases">
        <authorList>
            <person name="Gan P.H.P."/>
            <person name="Ikeda K."/>
            <person name="Irieda H."/>
            <person name="Narusaka M."/>
            <person name="O'Connell R.J."/>
            <person name="Narusaka Y."/>
            <person name="Takano Y."/>
            <person name="Kubo Y."/>
            <person name="Shirasu K."/>
        </authorList>
    </citation>
    <scope>NUCLEOTIDE SEQUENCE [LARGE SCALE GENOMIC DNA]</scope>
    <source>
        <strain evidence="2 3">Nara gc5</strain>
    </source>
</reference>
<organism evidence="2 3">
    <name type="scientific">Colletotrichum fructicola (strain Nara gc5)</name>
    <name type="common">Anthracnose fungus</name>
    <name type="synonym">Colletotrichum gloeosporioides (strain Nara gc5)</name>
    <dbReference type="NCBI Taxonomy" id="1213859"/>
    <lineage>
        <taxon>Eukaryota</taxon>
        <taxon>Fungi</taxon>
        <taxon>Dikarya</taxon>
        <taxon>Ascomycota</taxon>
        <taxon>Pezizomycotina</taxon>
        <taxon>Sordariomycetes</taxon>
        <taxon>Hypocreomycetidae</taxon>
        <taxon>Glomerellales</taxon>
        <taxon>Glomerellaceae</taxon>
        <taxon>Colletotrichum</taxon>
        <taxon>Colletotrichum gloeosporioides species complex</taxon>
    </lineage>
</organism>
<name>A0A7J6ISJ2_COLFN</name>
<gene>
    <name evidence="2" type="ORF">CGGC5_v012637</name>
</gene>
<evidence type="ECO:0000313" key="3">
    <source>
        <dbReference type="Proteomes" id="UP000011096"/>
    </source>
</evidence>
<evidence type="ECO:0000256" key="1">
    <source>
        <dbReference type="SAM" id="MobiDB-lite"/>
    </source>
</evidence>